<proteinExistence type="predicted"/>
<keyword evidence="4" id="KW-0472">Membrane</keyword>
<evidence type="ECO:0000256" key="2">
    <source>
        <dbReference type="ARBA" id="ARBA00022692"/>
    </source>
</evidence>
<dbReference type="AlphaFoldDB" id="A0A6J4NF41"/>
<organism evidence="6">
    <name type="scientific">uncultured Phycisphaerae bacterium</name>
    <dbReference type="NCBI Taxonomy" id="904963"/>
    <lineage>
        <taxon>Bacteria</taxon>
        <taxon>Pseudomonadati</taxon>
        <taxon>Planctomycetota</taxon>
        <taxon>Phycisphaerae</taxon>
        <taxon>environmental samples</taxon>
    </lineage>
</organism>
<evidence type="ECO:0000256" key="1">
    <source>
        <dbReference type="ARBA" id="ARBA00004141"/>
    </source>
</evidence>
<gene>
    <name evidence="6" type="ORF">AVDCRST_MAG64-759</name>
</gene>
<name>A0A6J4NF41_9BACT</name>
<evidence type="ECO:0000259" key="5">
    <source>
        <dbReference type="Pfam" id="PF06271"/>
    </source>
</evidence>
<keyword evidence="2" id="KW-0812">Transmembrane</keyword>
<dbReference type="PANTHER" id="PTHR38480:SF1">
    <property type="entry name" value="SLR0254 PROTEIN"/>
    <property type="match status" value="1"/>
</dbReference>
<dbReference type="PANTHER" id="PTHR38480">
    <property type="entry name" value="SLR0254 PROTEIN"/>
    <property type="match status" value="1"/>
</dbReference>
<evidence type="ECO:0000256" key="3">
    <source>
        <dbReference type="ARBA" id="ARBA00022989"/>
    </source>
</evidence>
<sequence>AAPLLVALVLVAVRYGSLVESPTEAVPTEVWLLPTIGFAIHLLHTTAAELAGGRSLGKIICGLRVISVDGQPPTKGQVVTRNLLRVIDVGLQFLPLLLVPFSPLRQRAGDAAAGTIVVTAEPKAKEEGDGDV</sequence>
<protein>
    <recommendedName>
        <fullName evidence="5">RDD domain-containing protein</fullName>
    </recommendedName>
</protein>
<dbReference type="EMBL" id="CADCUQ010000187">
    <property type="protein sequence ID" value="CAA9382805.1"/>
    <property type="molecule type" value="Genomic_DNA"/>
</dbReference>
<dbReference type="Pfam" id="PF06271">
    <property type="entry name" value="RDD"/>
    <property type="match status" value="1"/>
</dbReference>
<feature type="non-terminal residue" evidence="6">
    <location>
        <position position="1"/>
    </location>
</feature>
<keyword evidence="3" id="KW-1133">Transmembrane helix</keyword>
<reference evidence="6" key="1">
    <citation type="submission" date="2020-02" db="EMBL/GenBank/DDBJ databases">
        <authorList>
            <person name="Meier V. D."/>
        </authorList>
    </citation>
    <scope>NUCLEOTIDE SEQUENCE</scope>
    <source>
        <strain evidence="6">AVDCRST_MAG64</strain>
    </source>
</reference>
<accession>A0A6J4NF41</accession>
<evidence type="ECO:0000313" key="6">
    <source>
        <dbReference type="EMBL" id="CAA9382805.1"/>
    </source>
</evidence>
<feature type="domain" description="RDD" evidence="5">
    <location>
        <begin position="5"/>
        <end position="114"/>
    </location>
</feature>
<comment type="subcellular location">
    <subcellularLocation>
        <location evidence="1">Membrane</location>
        <topology evidence="1">Multi-pass membrane protein</topology>
    </subcellularLocation>
</comment>
<dbReference type="InterPro" id="IPR010432">
    <property type="entry name" value="RDD"/>
</dbReference>
<evidence type="ECO:0000256" key="4">
    <source>
        <dbReference type="ARBA" id="ARBA00023136"/>
    </source>
</evidence>
<dbReference type="GO" id="GO:0016020">
    <property type="term" value="C:membrane"/>
    <property type="evidence" value="ECO:0007669"/>
    <property type="project" value="UniProtKB-SubCell"/>
</dbReference>